<gene>
    <name evidence="1" type="ORF">METZ01_LOCUS299963</name>
</gene>
<reference evidence="1" key="1">
    <citation type="submission" date="2018-05" db="EMBL/GenBank/DDBJ databases">
        <authorList>
            <person name="Lanie J.A."/>
            <person name="Ng W.-L."/>
            <person name="Kazmierczak K.M."/>
            <person name="Andrzejewski T.M."/>
            <person name="Davidsen T.M."/>
            <person name="Wayne K.J."/>
            <person name="Tettelin H."/>
            <person name="Glass J.I."/>
            <person name="Rusch D."/>
            <person name="Podicherti R."/>
            <person name="Tsui H.-C.T."/>
            <person name="Winkler M.E."/>
        </authorList>
    </citation>
    <scope>NUCLEOTIDE SEQUENCE</scope>
</reference>
<dbReference type="AlphaFoldDB" id="A0A382MDZ2"/>
<evidence type="ECO:0000313" key="1">
    <source>
        <dbReference type="EMBL" id="SVC47109.1"/>
    </source>
</evidence>
<dbReference type="EMBL" id="UINC01093026">
    <property type="protein sequence ID" value="SVC47109.1"/>
    <property type="molecule type" value="Genomic_DNA"/>
</dbReference>
<organism evidence="1">
    <name type="scientific">marine metagenome</name>
    <dbReference type="NCBI Taxonomy" id="408172"/>
    <lineage>
        <taxon>unclassified sequences</taxon>
        <taxon>metagenomes</taxon>
        <taxon>ecological metagenomes</taxon>
    </lineage>
</organism>
<protein>
    <submittedName>
        <fullName evidence="1">Uncharacterized protein</fullName>
    </submittedName>
</protein>
<sequence>MSHRRLPPRTLLGSGFGVIQRIAPQRFLGYLEYGDLLRIYDEEMARVERLE</sequence>
<accession>A0A382MDZ2</accession>
<name>A0A382MDZ2_9ZZZZ</name>
<proteinExistence type="predicted"/>